<gene>
    <name evidence="6" type="ORF">M0811_13086</name>
</gene>
<comment type="subcellular location">
    <subcellularLocation>
        <location evidence="4">Nucleus</location>
    </subcellularLocation>
</comment>
<protein>
    <recommendedName>
        <fullName evidence="5">Homeobox domain-containing protein</fullName>
    </recommendedName>
</protein>
<dbReference type="Proteomes" id="UP001149090">
    <property type="component" value="Unassembled WGS sequence"/>
</dbReference>
<keyword evidence="2 4" id="KW-0371">Homeobox</keyword>
<reference evidence="6" key="1">
    <citation type="submission" date="2022-10" db="EMBL/GenBank/DDBJ databases">
        <title>Novel sulphate-reducing endosymbionts in the free-living metamonad Anaeramoeba.</title>
        <authorList>
            <person name="Jerlstrom-Hultqvist J."/>
            <person name="Cepicka I."/>
            <person name="Gallot-Lavallee L."/>
            <person name="Salas-Leiva D."/>
            <person name="Curtis B.A."/>
            <person name="Zahonova K."/>
            <person name="Pipaliya S."/>
            <person name="Dacks J."/>
            <person name="Roger A.J."/>
        </authorList>
    </citation>
    <scope>NUCLEOTIDE SEQUENCE</scope>
    <source>
        <strain evidence="6">BMAN</strain>
    </source>
</reference>
<feature type="DNA-binding region" description="Homeobox" evidence="4">
    <location>
        <begin position="39"/>
        <end position="101"/>
    </location>
</feature>
<evidence type="ECO:0000256" key="4">
    <source>
        <dbReference type="PROSITE-ProRule" id="PRU00108"/>
    </source>
</evidence>
<dbReference type="CDD" id="cd00086">
    <property type="entry name" value="homeodomain"/>
    <property type="match status" value="1"/>
</dbReference>
<dbReference type="OMA" id="QRANITM"/>
<evidence type="ECO:0000256" key="1">
    <source>
        <dbReference type="ARBA" id="ARBA00023125"/>
    </source>
</evidence>
<dbReference type="GO" id="GO:0006355">
    <property type="term" value="P:regulation of DNA-templated transcription"/>
    <property type="evidence" value="ECO:0007669"/>
    <property type="project" value="InterPro"/>
</dbReference>
<dbReference type="AlphaFoldDB" id="A0A9Q0L758"/>
<comment type="caution">
    <text evidence="6">The sequence shown here is derived from an EMBL/GenBank/DDBJ whole genome shotgun (WGS) entry which is preliminary data.</text>
</comment>
<feature type="domain" description="Homeobox" evidence="5">
    <location>
        <begin position="37"/>
        <end position="100"/>
    </location>
</feature>
<keyword evidence="3 4" id="KW-0539">Nucleus</keyword>
<keyword evidence="1 4" id="KW-0238">DNA-binding</keyword>
<proteinExistence type="predicted"/>
<dbReference type="InterPro" id="IPR008422">
    <property type="entry name" value="KN_HD"/>
</dbReference>
<dbReference type="OrthoDB" id="10056939at2759"/>
<dbReference type="PANTHER" id="PTHR11850">
    <property type="entry name" value="HOMEOBOX PROTEIN TRANSCRIPTION FACTORS"/>
    <property type="match status" value="1"/>
</dbReference>
<name>A0A9Q0L758_ANAIG</name>
<evidence type="ECO:0000313" key="6">
    <source>
        <dbReference type="EMBL" id="KAJ5067308.1"/>
    </source>
</evidence>
<dbReference type="Gene3D" id="1.10.10.60">
    <property type="entry name" value="Homeodomain-like"/>
    <property type="match status" value="1"/>
</dbReference>
<dbReference type="SMART" id="SM00389">
    <property type="entry name" value="HOX"/>
    <property type="match status" value="1"/>
</dbReference>
<dbReference type="InterPro" id="IPR050224">
    <property type="entry name" value="TALE_homeobox"/>
</dbReference>
<accession>A0A9Q0L758</accession>
<evidence type="ECO:0000313" key="7">
    <source>
        <dbReference type="Proteomes" id="UP001149090"/>
    </source>
</evidence>
<dbReference type="SUPFAM" id="SSF46689">
    <property type="entry name" value="Homeodomain-like"/>
    <property type="match status" value="1"/>
</dbReference>
<dbReference type="EMBL" id="JAPDFW010000130">
    <property type="protein sequence ID" value="KAJ5067308.1"/>
    <property type="molecule type" value="Genomic_DNA"/>
</dbReference>
<dbReference type="InterPro" id="IPR001356">
    <property type="entry name" value="HD"/>
</dbReference>
<evidence type="ECO:0000256" key="2">
    <source>
        <dbReference type="ARBA" id="ARBA00023155"/>
    </source>
</evidence>
<dbReference type="InterPro" id="IPR009057">
    <property type="entry name" value="Homeodomain-like_sf"/>
</dbReference>
<dbReference type="PROSITE" id="PS50071">
    <property type="entry name" value="HOMEOBOX_2"/>
    <property type="match status" value="1"/>
</dbReference>
<evidence type="ECO:0000256" key="3">
    <source>
        <dbReference type="ARBA" id="ARBA00023242"/>
    </source>
</evidence>
<evidence type="ECO:0000259" key="5">
    <source>
        <dbReference type="PROSITE" id="PS50071"/>
    </source>
</evidence>
<organism evidence="6 7">
    <name type="scientific">Anaeramoeba ignava</name>
    <name type="common">Anaerobic marine amoeba</name>
    <dbReference type="NCBI Taxonomy" id="1746090"/>
    <lineage>
        <taxon>Eukaryota</taxon>
        <taxon>Metamonada</taxon>
        <taxon>Anaeramoebidae</taxon>
        <taxon>Anaeramoeba</taxon>
    </lineage>
</organism>
<dbReference type="GO" id="GO:0005634">
    <property type="term" value="C:nucleus"/>
    <property type="evidence" value="ECO:0007669"/>
    <property type="project" value="UniProtKB-SubCell"/>
</dbReference>
<keyword evidence="7" id="KW-1185">Reference proteome</keyword>
<sequence length="138" mass="16565">MLSNFNENTKIQPKTITNVFDEENRIEKREEEILEHKRRKRVKTGLPPTSKRILLIWLFYNVENPYPTKEEKEELCQRANITMAQINNFFINSRRRILKPLLGDYHTKELAHQIKTRKRKKVPMDQIDFETSPVLSNN</sequence>
<dbReference type="GO" id="GO:0003677">
    <property type="term" value="F:DNA binding"/>
    <property type="evidence" value="ECO:0007669"/>
    <property type="project" value="UniProtKB-UniRule"/>
</dbReference>
<dbReference type="Pfam" id="PF05920">
    <property type="entry name" value="Homeobox_KN"/>
    <property type="match status" value="1"/>
</dbReference>